<dbReference type="OrthoDB" id="3225550at2"/>
<dbReference type="HOGENOM" id="CLU_019973_1_0_9"/>
<feature type="domain" description="Glycosyltransferase 2-like" evidence="1">
    <location>
        <begin position="163"/>
        <end position="297"/>
    </location>
</feature>
<proteinExistence type="predicted"/>
<keyword evidence="4" id="KW-1185">Reference proteome</keyword>
<dbReference type="AlphaFoldDB" id="L0FC54"/>
<evidence type="ECO:0000259" key="1">
    <source>
        <dbReference type="Pfam" id="PF00535"/>
    </source>
</evidence>
<evidence type="ECO:0000313" key="4">
    <source>
        <dbReference type="Proteomes" id="UP000010797"/>
    </source>
</evidence>
<dbReference type="Proteomes" id="UP000010797">
    <property type="component" value="Chromosome"/>
</dbReference>
<dbReference type="Pfam" id="PF17994">
    <property type="entry name" value="Glft2_N"/>
    <property type="match status" value="1"/>
</dbReference>
<dbReference type="InterPro" id="IPR040492">
    <property type="entry name" value="GlfT2_N"/>
</dbReference>
<dbReference type="eggNOG" id="COG1216">
    <property type="taxonomic scope" value="Bacteria"/>
</dbReference>
<keyword evidence="3" id="KW-0808">Transferase</keyword>
<dbReference type="Pfam" id="PF00535">
    <property type="entry name" value="Glycos_transf_2"/>
    <property type="match status" value="1"/>
</dbReference>
<dbReference type="Gene3D" id="3.90.550.60">
    <property type="match status" value="1"/>
</dbReference>
<name>L0FC54_DESDL</name>
<dbReference type="GO" id="GO:0016740">
    <property type="term" value="F:transferase activity"/>
    <property type="evidence" value="ECO:0007669"/>
    <property type="project" value="UniProtKB-KW"/>
</dbReference>
<dbReference type="InterPro" id="IPR029044">
    <property type="entry name" value="Nucleotide-diphossugar_trans"/>
</dbReference>
<organism evidence="3 4">
    <name type="scientific">Desulfitobacterium dichloroeliminans (strain LMG P-21439 / DCA1)</name>
    <dbReference type="NCBI Taxonomy" id="871963"/>
    <lineage>
        <taxon>Bacteria</taxon>
        <taxon>Bacillati</taxon>
        <taxon>Bacillota</taxon>
        <taxon>Clostridia</taxon>
        <taxon>Eubacteriales</taxon>
        <taxon>Desulfitobacteriaceae</taxon>
        <taxon>Desulfitobacterium</taxon>
    </lineage>
</organism>
<dbReference type="SUPFAM" id="SSF53448">
    <property type="entry name" value="Nucleotide-diphospho-sugar transferases"/>
    <property type="match status" value="1"/>
</dbReference>
<accession>L0FC54</accession>
<dbReference type="EMBL" id="CP003344">
    <property type="protein sequence ID" value="AGA70580.1"/>
    <property type="molecule type" value="Genomic_DNA"/>
</dbReference>
<dbReference type="InterPro" id="IPR001173">
    <property type="entry name" value="Glyco_trans_2-like"/>
</dbReference>
<dbReference type="RefSeq" id="WP_015263540.1">
    <property type="nucleotide sequence ID" value="NC_019903.1"/>
</dbReference>
<feature type="domain" description="Galactofuranosyltransferase GlfT2 N-terminal" evidence="2">
    <location>
        <begin position="4"/>
        <end position="139"/>
    </location>
</feature>
<sequence>MELFRFIFPKSGICNEEELYFRTVPSSGYDNSVTYNEQSQEIKLKKGALISFDTYFNCFSYSKYLKYTWVDCVGISLRITGKFLVRLFAARHESESLNEVLQEHRIESSEISEFKFTHNFTSDRSEGIYYIELTALSDEAVFFGGHYFIDETAHKVNPVKVAFIICTYKREKFVYRNIRTANDYIFSNPRSPVRNNLNFFIVDNGHTIDAAQVESEHVKVFENKNYGGSGGFTRGIIEAYKRSDEYTHVLLMDDDILFEGEVLARTITFLKVLRAERLDICIGASMIREDLPYLQHEAGAFWKGMRVKSIKPNFDLRVREKLVFNEHEEFVNYSGWWYMCIPLSLIDDNNFPLPLFIKMDDMEYGIRLSNKILLVNGIGIWHEYFDFKYRAYLQYYNKRNGTILTAIHFPQFGALAHIVKLLLAMGKQLLKRNYSALNFLLRAYNDFLKGIDFLLQTDEESLNIELIQRSKESLHDGSLIYFPIMLISYGLQFIKMSVKLLHGYRKAAETYRKRMEEATSLDFWCRHLDIEKE</sequence>
<dbReference type="STRING" id="871963.Desdi_3186"/>
<protein>
    <submittedName>
        <fullName evidence="3">Putative glycosyltransferase</fullName>
    </submittedName>
</protein>
<gene>
    <name evidence="3" type="ordered locus">Desdi_3186</name>
</gene>
<reference evidence="4" key="1">
    <citation type="submission" date="2012-02" db="EMBL/GenBank/DDBJ databases">
        <title>Complete sequence of Desulfitobacterium dichloroeliminans LMG P-21439.</title>
        <authorList>
            <person name="Lucas S."/>
            <person name="Han J."/>
            <person name="Lapidus A."/>
            <person name="Cheng J.-F."/>
            <person name="Goodwin L."/>
            <person name="Pitluck S."/>
            <person name="Peters L."/>
            <person name="Ovchinnikova G."/>
            <person name="Teshima H."/>
            <person name="Detter J.C."/>
            <person name="Han C."/>
            <person name="Tapia R."/>
            <person name="Land M."/>
            <person name="Hauser L."/>
            <person name="Kyrpides N."/>
            <person name="Ivanova N."/>
            <person name="Pagani I."/>
            <person name="Kruse T."/>
            <person name="de Vos W.M."/>
            <person name="Boon N."/>
            <person name="Smidt H."/>
            <person name="Woyke T."/>
        </authorList>
    </citation>
    <scope>NUCLEOTIDE SEQUENCE [LARGE SCALE GENOMIC DNA]</scope>
    <source>
        <strain evidence="4">LMG P-21439 / DCA1</strain>
    </source>
</reference>
<evidence type="ECO:0000313" key="3">
    <source>
        <dbReference type="EMBL" id="AGA70580.1"/>
    </source>
</evidence>
<evidence type="ECO:0000259" key="2">
    <source>
        <dbReference type="Pfam" id="PF17994"/>
    </source>
</evidence>
<dbReference type="KEGG" id="ddl:Desdi_3186"/>